<sequence>MVTFFDNFPNSHILRTNPNPHFVFPIGIGVIDSTTIRYENFEFLAPGIDSGKGGIDSTYADAWNRVHSFAEPGDDDTARGPPDLREQVTLLKRGLSQQAEAHAQKIAVVEAVYAEKVRTLESTVQTQSQEVFELRKTYSK</sequence>
<protein>
    <submittedName>
        <fullName evidence="1">Uncharacterized protein</fullName>
    </submittedName>
</protein>
<reference evidence="1 2" key="1">
    <citation type="journal article" date="2023" name="Plants (Basel)">
        <title>Bridging the Gap: Combining Genomics and Transcriptomics Approaches to Understand Stylosanthes scabra, an Orphan Legume from the Brazilian Caatinga.</title>
        <authorList>
            <person name="Ferreira-Neto J.R.C."/>
            <person name="da Silva M.D."/>
            <person name="Binneck E."/>
            <person name="de Melo N.F."/>
            <person name="da Silva R.H."/>
            <person name="de Melo A.L.T.M."/>
            <person name="Pandolfi V."/>
            <person name="Bustamante F.O."/>
            <person name="Brasileiro-Vidal A.C."/>
            <person name="Benko-Iseppon A.M."/>
        </authorList>
    </citation>
    <scope>NUCLEOTIDE SEQUENCE [LARGE SCALE GENOMIC DNA]</scope>
    <source>
        <tissue evidence="1">Leaves</tissue>
    </source>
</reference>
<dbReference type="Proteomes" id="UP001341840">
    <property type="component" value="Unassembled WGS sequence"/>
</dbReference>
<evidence type="ECO:0000313" key="2">
    <source>
        <dbReference type="Proteomes" id="UP001341840"/>
    </source>
</evidence>
<organism evidence="1 2">
    <name type="scientific">Stylosanthes scabra</name>
    <dbReference type="NCBI Taxonomy" id="79078"/>
    <lineage>
        <taxon>Eukaryota</taxon>
        <taxon>Viridiplantae</taxon>
        <taxon>Streptophyta</taxon>
        <taxon>Embryophyta</taxon>
        <taxon>Tracheophyta</taxon>
        <taxon>Spermatophyta</taxon>
        <taxon>Magnoliopsida</taxon>
        <taxon>eudicotyledons</taxon>
        <taxon>Gunneridae</taxon>
        <taxon>Pentapetalae</taxon>
        <taxon>rosids</taxon>
        <taxon>fabids</taxon>
        <taxon>Fabales</taxon>
        <taxon>Fabaceae</taxon>
        <taxon>Papilionoideae</taxon>
        <taxon>50 kb inversion clade</taxon>
        <taxon>dalbergioids sensu lato</taxon>
        <taxon>Dalbergieae</taxon>
        <taxon>Pterocarpus clade</taxon>
        <taxon>Stylosanthes</taxon>
    </lineage>
</organism>
<gene>
    <name evidence="1" type="ORF">PIB30_041679</name>
</gene>
<comment type="caution">
    <text evidence="1">The sequence shown here is derived from an EMBL/GenBank/DDBJ whole genome shotgun (WGS) entry which is preliminary data.</text>
</comment>
<proteinExistence type="predicted"/>
<keyword evidence="2" id="KW-1185">Reference proteome</keyword>
<dbReference type="EMBL" id="JASCZI010090853">
    <property type="protein sequence ID" value="MED6147177.1"/>
    <property type="molecule type" value="Genomic_DNA"/>
</dbReference>
<evidence type="ECO:0000313" key="1">
    <source>
        <dbReference type="EMBL" id="MED6147177.1"/>
    </source>
</evidence>
<accession>A0ABU6TEM8</accession>
<name>A0ABU6TEM8_9FABA</name>